<evidence type="ECO:0000256" key="13">
    <source>
        <dbReference type="PIRSR" id="PIRSR602481-2"/>
    </source>
</evidence>
<protein>
    <recommendedName>
        <fullName evidence="4">Ferric uptake regulation protein</fullName>
    </recommendedName>
</protein>
<evidence type="ECO:0000313" key="15">
    <source>
        <dbReference type="Proteomes" id="UP000076023"/>
    </source>
</evidence>
<feature type="binding site" evidence="13">
    <location>
        <position position="95"/>
    </location>
    <ligand>
        <name>Fe cation</name>
        <dbReference type="ChEBI" id="CHEBI:24875"/>
    </ligand>
</feature>
<comment type="subcellular location">
    <subcellularLocation>
        <location evidence="1">Cytoplasm</location>
    </subcellularLocation>
</comment>
<evidence type="ECO:0000313" key="14">
    <source>
        <dbReference type="EMBL" id="GAT34104.1"/>
    </source>
</evidence>
<keyword evidence="10" id="KW-0238">DNA-binding</keyword>
<evidence type="ECO:0000256" key="5">
    <source>
        <dbReference type="ARBA" id="ARBA00022490"/>
    </source>
</evidence>
<sequence length="160" mass="18165">MDCETLERVRGSLMDFLGTRGLRRTIQREAIISAAFSTKDHFSAEELLDKARQIEKSVSRATVYRTLPLLVESGFLRELDLGGDVTVYDPNFVEHPTHNHLICVDCNKIIEFEDTNMELLENCITRRLGFSPASKAVKIEGHCDELKMHGSCRHQKDKAS</sequence>
<evidence type="ECO:0000256" key="2">
    <source>
        <dbReference type="ARBA" id="ARBA00007957"/>
    </source>
</evidence>
<dbReference type="OrthoDB" id="8659436at2"/>
<dbReference type="STRING" id="690879.TSACC_22527"/>
<dbReference type="GO" id="GO:0003700">
    <property type="term" value="F:DNA-binding transcription factor activity"/>
    <property type="evidence" value="ECO:0007669"/>
    <property type="project" value="InterPro"/>
</dbReference>
<reference evidence="15" key="1">
    <citation type="journal article" date="2017" name="Genome Announc.">
        <title>Draft Genome Sequence of Terrimicrobium sacchariphilum NM-5T, a Facultative Anaerobic Soil Bacterium of the Class Spartobacteria.</title>
        <authorList>
            <person name="Qiu Y.L."/>
            <person name="Tourlousse D.M."/>
            <person name="Matsuura N."/>
            <person name="Ohashi A."/>
            <person name="Sekiguchi Y."/>
        </authorList>
    </citation>
    <scope>NUCLEOTIDE SEQUENCE [LARGE SCALE GENOMIC DNA]</scope>
    <source>
        <strain evidence="15">NM-5</strain>
    </source>
</reference>
<feature type="binding site" evidence="12">
    <location>
        <position position="106"/>
    </location>
    <ligand>
        <name>Zn(2+)</name>
        <dbReference type="ChEBI" id="CHEBI:29105"/>
    </ligand>
</feature>
<keyword evidence="7 12" id="KW-0479">Metal-binding</keyword>
<feature type="binding site" evidence="13">
    <location>
        <position position="118"/>
    </location>
    <ligand>
        <name>Fe cation</name>
        <dbReference type="ChEBI" id="CHEBI:24875"/>
    </ligand>
</feature>
<comment type="subunit">
    <text evidence="3">Homodimer.</text>
</comment>
<name>A0A146GBB7_TERSA</name>
<evidence type="ECO:0000256" key="6">
    <source>
        <dbReference type="ARBA" id="ARBA00022491"/>
    </source>
</evidence>
<keyword evidence="11" id="KW-0804">Transcription</keyword>
<evidence type="ECO:0000256" key="4">
    <source>
        <dbReference type="ARBA" id="ARBA00020910"/>
    </source>
</evidence>
<evidence type="ECO:0000256" key="12">
    <source>
        <dbReference type="PIRSR" id="PIRSR602481-1"/>
    </source>
</evidence>
<dbReference type="InterPro" id="IPR002481">
    <property type="entry name" value="FUR"/>
</dbReference>
<comment type="cofactor">
    <cofactor evidence="12">
        <name>Zn(2+)</name>
        <dbReference type="ChEBI" id="CHEBI:29105"/>
    </cofactor>
    <text evidence="12">Binds 1 zinc ion per subunit.</text>
</comment>
<feature type="binding site" evidence="12">
    <location>
        <position position="103"/>
    </location>
    <ligand>
        <name>Zn(2+)</name>
        <dbReference type="ChEBI" id="CHEBI:29105"/>
    </ligand>
</feature>
<dbReference type="Gene3D" id="1.10.10.10">
    <property type="entry name" value="Winged helix-like DNA-binding domain superfamily/Winged helix DNA-binding domain"/>
    <property type="match status" value="1"/>
</dbReference>
<comment type="cofactor">
    <cofactor evidence="13">
        <name>Mn(2+)</name>
        <dbReference type="ChEBI" id="CHEBI:29035"/>
    </cofactor>
    <cofactor evidence="13">
        <name>Fe(2+)</name>
        <dbReference type="ChEBI" id="CHEBI:29033"/>
    </cofactor>
    <text evidence="13">Binds 1 Mn(2+) or Fe(2+) ion per subunit.</text>
</comment>
<dbReference type="InterPro" id="IPR036390">
    <property type="entry name" value="WH_DNA-bd_sf"/>
</dbReference>
<dbReference type="GO" id="GO:0008270">
    <property type="term" value="F:zinc ion binding"/>
    <property type="evidence" value="ECO:0007669"/>
    <property type="project" value="TreeGrafter"/>
</dbReference>
<proteinExistence type="inferred from homology"/>
<keyword evidence="13" id="KW-0408">Iron</keyword>
<evidence type="ECO:0000256" key="8">
    <source>
        <dbReference type="ARBA" id="ARBA00022833"/>
    </source>
</evidence>
<gene>
    <name evidence="14" type="ORF">TSACC_22527</name>
</gene>
<dbReference type="GO" id="GO:1900376">
    <property type="term" value="P:regulation of secondary metabolite biosynthetic process"/>
    <property type="evidence" value="ECO:0007669"/>
    <property type="project" value="TreeGrafter"/>
</dbReference>
<evidence type="ECO:0000256" key="9">
    <source>
        <dbReference type="ARBA" id="ARBA00023015"/>
    </source>
</evidence>
<dbReference type="PANTHER" id="PTHR33202">
    <property type="entry name" value="ZINC UPTAKE REGULATION PROTEIN"/>
    <property type="match status" value="1"/>
</dbReference>
<dbReference type="InParanoid" id="A0A146GBB7"/>
<keyword evidence="5" id="KW-0963">Cytoplasm</keyword>
<comment type="caution">
    <text evidence="14">The sequence shown here is derived from an EMBL/GenBank/DDBJ whole genome shotgun (WGS) entry which is preliminary data.</text>
</comment>
<dbReference type="GO" id="GO:0045892">
    <property type="term" value="P:negative regulation of DNA-templated transcription"/>
    <property type="evidence" value="ECO:0007669"/>
    <property type="project" value="TreeGrafter"/>
</dbReference>
<dbReference type="InterPro" id="IPR043135">
    <property type="entry name" value="Fur_C"/>
</dbReference>
<dbReference type="FunCoup" id="A0A146GBB7">
    <property type="interactions" value="528"/>
</dbReference>
<comment type="similarity">
    <text evidence="2">Belongs to the Fur family.</text>
</comment>
<dbReference type="AlphaFoldDB" id="A0A146GBB7"/>
<keyword evidence="9" id="KW-0805">Transcription regulation</keyword>
<dbReference type="Proteomes" id="UP000076023">
    <property type="component" value="Unassembled WGS sequence"/>
</dbReference>
<dbReference type="CDD" id="cd07153">
    <property type="entry name" value="Fur_like"/>
    <property type="match status" value="1"/>
</dbReference>
<dbReference type="GO" id="GO:0000976">
    <property type="term" value="F:transcription cis-regulatory region binding"/>
    <property type="evidence" value="ECO:0007669"/>
    <property type="project" value="TreeGrafter"/>
</dbReference>
<dbReference type="PANTHER" id="PTHR33202:SF2">
    <property type="entry name" value="FERRIC UPTAKE REGULATION PROTEIN"/>
    <property type="match status" value="1"/>
</dbReference>
<dbReference type="SUPFAM" id="SSF46785">
    <property type="entry name" value="Winged helix' DNA-binding domain"/>
    <property type="match status" value="1"/>
</dbReference>
<keyword evidence="15" id="KW-1185">Reference proteome</keyword>
<evidence type="ECO:0000256" key="1">
    <source>
        <dbReference type="ARBA" id="ARBA00004496"/>
    </source>
</evidence>
<evidence type="ECO:0000256" key="3">
    <source>
        <dbReference type="ARBA" id="ARBA00011738"/>
    </source>
</evidence>
<dbReference type="InterPro" id="IPR036388">
    <property type="entry name" value="WH-like_DNA-bd_sf"/>
</dbReference>
<accession>A0A146GBB7</accession>
<evidence type="ECO:0000256" key="11">
    <source>
        <dbReference type="ARBA" id="ARBA00023163"/>
    </source>
</evidence>
<evidence type="ECO:0000256" key="7">
    <source>
        <dbReference type="ARBA" id="ARBA00022723"/>
    </source>
</evidence>
<dbReference type="Pfam" id="PF01475">
    <property type="entry name" value="FUR"/>
    <property type="match status" value="1"/>
</dbReference>
<dbReference type="GO" id="GO:0005829">
    <property type="term" value="C:cytosol"/>
    <property type="evidence" value="ECO:0007669"/>
    <property type="project" value="TreeGrafter"/>
</dbReference>
<evidence type="ECO:0000256" key="10">
    <source>
        <dbReference type="ARBA" id="ARBA00023125"/>
    </source>
</evidence>
<organism evidence="14 15">
    <name type="scientific">Terrimicrobium sacchariphilum</name>
    <dbReference type="NCBI Taxonomy" id="690879"/>
    <lineage>
        <taxon>Bacteria</taxon>
        <taxon>Pseudomonadati</taxon>
        <taxon>Verrucomicrobiota</taxon>
        <taxon>Terrimicrobiia</taxon>
        <taxon>Terrimicrobiales</taxon>
        <taxon>Terrimicrobiaceae</taxon>
        <taxon>Terrimicrobium</taxon>
    </lineage>
</organism>
<keyword evidence="6" id="KW-0678">Repressor</keyword>
<dbReference type="Gene3D" id="3.30.1490.190">
    <property type="match status" value="1"/>
</dbReference>
<dbReference type="EMBL" id="BDCO01000002">
    <property type="protein sequence ID" value="GAT34104.1"/>
    <property type="molecule type" value="Genomic_DNA"/>
</dbReference>
<keyword evidence="8 12" id="KW-0862">Zinc</keyword>
<feature type="binding site" evidence="12">
    <location>
        <position position="143"/>
    </location>
    <ligand>
        <name>Zn(2+)</name>
        <dbReference type="ChEBI" id="CHEBI:29105"/>
    </ligand>
</feature>